<gene>
    <name evidence="1" type="ORF">HK16_04630</name>
</gene>
<dbReference type="EMBL" id="JOOZ01000018">
    <property type="protein sequence ID" value="OUL67101.1"/>
    <property type="molecule type" value="Genomic_DNA"/>
</dbReference>
<evidence type="ECO:0000313" key="1">
    <source>
        <dbReference type="EMBL" id="OUL67101.1"/>
    </source>
</evidence>
<comment type="caution">
    <text evidence="1">The sequence shown here is derived from an EMBL/GenBank/DDBJ whole genome shotgun (WGS) entry which is preliminary data.</text>
</comment>
<dbReference type="Proteomes" id="UP000195072">
    <property type="component" value="Unassembled WGS sequence"/>
</dbReference>
<sequence length="76" mass="8734">MPRGTPQYPSTFMAAMDGTTMSLDLLLDRWERERDRAVSKVSRAMDTAAFNHFAVYLAEDDKRQQGSTVREPMQHL</sequence>
<dbReference type="AlphaFoldDB" id="A0A252EL04"/>
<protein>
    <submittedName>
        <fullName evidence="1">Uncharacterized protein</fullName>
    </submittedName>
</protein>
<organism evidence="1 2">
    <name type="scientific">Acetobacter senegalensis</name>
    <dbReference type="NCBI Taxonomy" id="446692"/>
    <lineage>
        <taxon>Bacteria</taxon>
        <taxon>Pseudomonadati</taxon>
        <taxon>Pseudomonadota</taxon>
        <taxon>Alphaproteobacteria</taxon>
        <taxon>Acetobacterales</taxon>
        <taxon>Acetobacteraceae</taxon>
        <taxon>Acetobacter</taxon>
    </lineage>
</organism>
<evidence type="ECO:0000313" key="2">
    <source>
        <dbReference type="Proteomes" id="UP000195072"/>
    </source>
</evidence>
<proteinExistence type="predicted"/>
<accession>A0A252EL04</accession>
<reference evidence="1 2" key="1">
    <citation type="submission" date="2014-06" db="EMBL/GenBank/DDBJ databases">
        <authorList>
            <person name="Ju J."/>
            <person name="Zhang J."/>
        </authorList>
    </citation>
    <scope>NUCLEOTIDE SEQUENCE [LARGE SCALE GENOMIC DNA]</scope>
    <source>
        <strain evidence="1">DmL_050</strain>
    </source>
</reference>
<name>A0A252EL04_9PROT</name>